<dbReference type="Proteomes" id="UP001202281">
    <property type="component" value="Unassembled WGS sequence"/>
</dbReference>
<name>A0ABT0BVQ4_9SPHN</name>
<sequence>MLPLRYGQILQAHPPYSQAIESAFFGYYFLEGHLIQKNAGEFGKEFAGHEVAKFDH</sequence>
<evidence type="ECO:0000313" key="2">
    <source>
        <dbReference type="Proteomes" id="UP001202281"/>
    </source>
</evidence>
<gene>
    <name evidence="1" type="ORF">MTR66_20420</name>
</gene>
<dbReference type="EMBL" id="JALHLG010000068">
    <property type="protein sequence ID" value="MCJ2189162.1"/>
    <property type="molecule type" value="Genomic_DNA"/>
</dbReference>
<dbReference type="RefSeq" id="WP_243924430.1">
    <property type="nucleotide sequence ID" value="NZ_JALHLG010000068.1"/>
</dbReference>
<proteinExistence type="predicted"/>
<reference evidence="1 2" key="1">
    <citation type="submission" date="2022-04" db="EMBL/GenBank/DDBJ databases">
        <title>Identification of a novel bacterium isolated from mangrove sediments.</title>
        <authorList>
            <person name="Pan X."/>
        </authorList>
    </citation>
    <scope>NUCLEOTIDE SEQUENCE [LARGE SCALE GENOMIC DNA]</scope>
    <source>
        <strain evidence="1 2">B2638</strain>
    </source>
</reference>
<comment type="caution">
    <text evidence="1">The sequence shown here is derived from an EMBL/GenBank/DDBJ whole genome shotgun (WGS) entry which is preliminary data.</text>
</comment>
<evidence type="ECO:0000313" key="1">
    <source>
        <dbReference type="EMBL" id="MCJ2189162.1"/>
    </source>
</evidence>
<accession>A0ABT0BVQ4</accession>
<protein>
    <submittedName>
        <fullName evidence="1">Uncharacterized protein</fullName>
    </submittedName>
</protein>
<organism evidence="1 2">
    <name type="scientific">Novosphingobium beihaiensis</name>
    <dbReference type="NCBI Taxonomy" id="2930389"/>
    <lineage>
        <taxon>Bacteria</taxon>
        <taxon>Pseudomonadati</taxon>
        <taxon>Pseudomonadota</taxon>
        <taxon>Alphaproteobacteria</taxon>
        <taxon>Sphingomonadales</taxon>
        <taxon>Sphingomonadaceae</taxon>
        <taxon>Novosphingobium</taxon>
    </lineage>
</organism>
<keyword evidence="2" id="KW-1185">Reference proteome</keyword>